<dbReference type="EMBL" id="PDUU01000400">
    <property type="protein sequence ID" value="PHN96066.1"/>
    <property type="molecule type" value="Genomic_DNA"/>
</dbReference>
<name>A0A2G1BPT4_9FLAO</name>
<evidence type="ECO:0000256" key="1">
    <source>
        <dbReference type="SAM" id="MobiDB-lite"/>
    </source>
</evidence>
<organism evidence="2 3">
    <name type="scientific">Tenacibaculum discolor</name>
    <dbReference type="NCBI Taxonomy" id="361581"/>
    <lineage>
        <taxon>Bacteria</taxon>
        <taxon>Pseudomonadati</taxon>
        <taxon>Bacteroidota</taxon>
        <taxon>Flavobacteriia</taxon>
        <taxon>Flavobacteriales</taxon>
        <taxon>Flavobacteriaceae</taxon>
        <taxon>Tenacibaculum</taxon>
    </lineage>
</organism>
<evidence type="ECO:0000313" key="3">
    <source>
        <dbReference type="Proteomes" id="UP000222163"/>
    </source>
</evidence>
<proteinExistence type="predicted"/>
<protein>
    <submittedName>
        <fullName evidence="2">Uncharacterized protein</fullName>
    </submittedName>
</protein>
<reference evidence="2 3" key="1">
    <citation type="journal article" date="2016" name="Nat. Commun.">
        <title>Microbial interactions lead to rapid micro-scale successions on model marine particles.</title>
        <authorList>
            <person name="Datta M.S."/>
            <person name="Sliwerska E."/>
            <person name="Gore J."/>
            <person name="Polz M.F."/>
            <person name="Cordero O.X."/>
        </authorList>
    </citation>
    <scope>NUCLEOTIDE SEQUENCE [LARGE SCALE GENOMIC DNA]</scope>
    <source>
        <strain evidence="2 3">4G03</strain>
    </source>
</reference>
<feature type="region of interest" description="Disordered" evidence="1">
    <location>
        <begin position="1"/>
        <end position="25"/>
    </location>
</feature>
<evidence type="ECO:0000313" key="2">
    <source>
        <dbReference type="EMBL" id="PHN96066.1"/>
    </source>
</evidence>
<gene>
    <name evidence="2" type="ORF">CSC81_16745</name>
</gene>
<dbReference type="RefSeq" id="WP_237271012.1">
    <property type="nucleotide sequence ID" value="NZ_PDUU01000400.1"/>
</dbReference>
<dbReference type="AlphaFoldDB" id="A0A2G1BPT4"/>
<sequence>KKKKDAGNATNQNGYANNANDTQLKLKGEEYILGKKRAQRVEGEDANEEGIPEENRQMLKNRTEEHWPGSVELSYTTV</sequence>
<feature type="non-terminal residue" evidence="2">
    <location>
        <position position="1"/>
    </location>
</feature>
<comment type="caution">
    <text evidence="2">The sequence shown here is derived from an EMBL/GenBank/DDBJ whole genome shotgun (WGS) entry which is preliminary data.</text>
</comment>
<accession>A0A2G1BPT4</accession>
<dbReference type="Proteomes" id="UP000222163">
    <property type="component" value="Unassembled WGS sequence"/>
</dbReference>
<feature type="non-terminal residue" evidence="2">
    <location>
        <position position="78"/>
    </location>
</feature>
<feature type="compositionally biased region" description="Polar residues" evidence="1">
    <location>
        <begin position="8"/>
        <end position="23"/>
    </location>
</feature>